<dbReference type="CDD" id="cd00397">
    <property type="entry name" value="DNA_BRE_C"/>
    <property type="match status" value="1"/>
</dbReference>
<sequence>MASEYYHIKCPKNVQSKYSLLVFTQDKEPFLPLTKFYYYQQKRISEGTALSYLKALERFFSWLSISSNYQGVRVKWSDNHLAVRAAIEDYLIYKLGCKLRSKEDFQLVIMTRKSPQTINHFLAAIKSFYKTALHLKLYTFQNPLIDAEYNIKIGNKTSLSMRENKPRLPKIAGTEIPSSPSYRKYSDSYFKLVATEWKPSIIADQDLPYIIYRAGSQIGWSLRDEVIIRMLFETGARVSEILELTLGDYRQRINQYEIATHNKGSEKKRTKFLRFSQDLLKLLIRYVNGERKTHAYNKQTFTKLSDNELIFLTRNGDPYNYRTFYYHWIKITEQAKIKMNIHKTRHWFVTSMIRSIYETASDSSQIEMKKKELINYIKWKDPETIKVYEHYFDEAAFRETHEIMAKQMQKYEQEYLSGSLNHGVHNKVANTSLPTEEIEWINEFYKGME</sequence>
<dbReference type="PANTHER" id="PTHR30349:SF64">
    <property type="entry name" value="PROPHAGE INTEGRASE INTD-RELATED"/>
    <property type="match status" value="1"/>
</dbReference>
<feature type="domain" description="Tyr recombinase" evidence="5">
    <location>
        <begin position="197"/>
        <end position="402"/>
    </location>
</feature>
<dbReference type="InterPro" id="IPR002104">
    <property type="entry name" value="Integrase_catalytic"/>
</dbReference>
<feature type="domain" description="Core-binding (CB)" evidence="6">
    <location>
        <begin position="27"/>
        <end position="133"/>
    </location>
</feature>
<dbReference type="OrthoDB" id="9803188at2"/>
<evidence type="ECO:0000256" key="2">
    <source>
        <dbReference type="ARBA" id="ARBA00023125"/>
    </source>
</evidence>
<dbReference type="InterPro" id="IPR010998">
    <property type="entry name" value="Integrase_recombinase_N"/>
</dbReference>
<keyword evidence="8" id="KW-1185">Reference proteome</keyword>
<gene>
    <name evidence="7" type="ORF">EIM92_16260</name>
</gene>
<dbReference type="GO" id="GO:0015074">
    <property type="term" value="P:DNA integration"/>
    <property type="evidence" value="ECO:0007669"/>
    <property type="project" value="InterPro"/>
</dbReference>
<dbReference type="PROSITE" id="PS51898">
    <property type="entry name" value="TYR_RECOMBINASE"/>
    <property type="match status" value="1"/>
</dbReference>
<dbReference type="Proteomes" id="UP000273145">
    <property type="component" value="Chromosome"/>
</dbReference>
<evidence type="ECO:0000313" key="7">
    <source>
        <dbReference type="EMBL" id="AZK47512.1"/>
    </source>
</evidence>
<evidence type="ECO:0000313" key="8">
    <source>
        <dbReference type="Proteomes" id="UP000273145"/>
    </source>
</evidence>
<dbReference type="PANTHER" id="PTHR30349">
    <property type="entry name" value="PHAGE INTEGRASE-RELATED"/>
    <property type="match status" value="1"/>
</dbReference>
<dbReference type="KEGG" id="plen:EIM92_16260"/>
<keyword evidence="2 4" id="KW-0238">DNA-binding</keyword>
<dbReference type="InterPro" id="IPR044068">
    <property type="entry name" value="CB"/>
</dbReference>
<evidence type="ECO:0000259" key="5">
    <source>
        <dbReference type="PROSITE" id="PS51898"/>
    </source>
</evidence>
<name>A0A3S8RX80_9BACL</name>
<dbReference type="Gene3D" id="1.10.150.130">
    <property type="match status" value="1"/>
</dbReference>
<dbReference type="Pfam" id="PF00589">
    <property type="entry name" value="Phage_integrase"/>
    <property type="match status" value="1"/>
</dbReference>
<dbReference type="InterPro" id="IPR013762">
    <property type="entry name" value="Integrase-like_cat_sf"/>
</dbReference>
<dbReference type="GO" id="GO:0006310">
    <property type="term" value="P:DNA recombination"/>
    <property type="evidence" value="ECO:0007669"/>
    <property type="project" value="UniProtKB-KW"/>
</dbReference>
<evidence type="ECO:0000256" key="1">
    <source>
        <dbReference type="ARBA" id="ARBA00008857"/>
    </source>
</evidence>
<dbReference type="InterPro" id="IPR050090">
    <property type="entry name" value="Tyrosine_recombinase_XerCD"/>
</dbReference>
<keyword evidence="3" id="KW-0233">DNA recombination</keyword>
<evidence type="ECO:0000256" key="3">
    <source>
        <dbReference type="ARBA" id="ARBA00023172"/>
    </source>
</evidence>
<dbReference type="AlphaFoldDB" id="A0A3S8RX80"/>
<dbReference type="InterPro" id="IPR011010">
    <property type="entry name" value="DNA_brk_join_enz"/>
</dbReference>
<evidence type="ECO:0000256" key="4">
    <source>
        <dbReference type="PROSITE-ProRule" id="PRU01248"/>
    </source>
</evidence>
<comment type="similarity">
    <text evidence="1">Belongs to the 'phage' integrase family.</text>
</comment>
<dbReference type="PROSITE" id="PS51900">
    <property type="entry name" value="CB"/>
    <property type="match status" value="1"/>
</dbReference>
<reference evidence="7 8" key="1">
    <citation type="submission" date="2018-11" db="EMBL/GenBank/DDBJ databases">
        <title>Genome sequencing of Paenibacillus lentus DSM25539(T).</title>
        <authorList>
            <person name="Kook J.-K."/>
            <person name="Park S.-N."/>
            <person name="Lim Y.K."/>
        </authorList>
    </citation>
    <scope>NUCLEOTIDE SEQUENCE [LARGE SCALE GENOMIC DNA]</scope>
    <source>
        <strain evidence="7 8">DSM 25539</strain>
    </source>
</reference>
<organism evidence="7 8">
    <name type="scientific">Paenibacillus lentus</name>
    <dbReference type="NCBI Taxonomy" id="1338368"/>
    <lineage>
        <taxon>Bacteria</taxon>
        <taxon>Bacillati</taxon>
        <taxon>Bacillota</taxon>
        <taxon>Bacilli</taxon>
        <taxon>Bacillales</taxon>
        <taxon>Paenibacillaceae</taxon>
        <taxon>Paenibacillus</taxon>
    </lineage>
</organism>
<proteinExistence type="inferred from homology"/>
<dbReference type="GO" id="GO:0003677">
    <property type="term" value="F:DNA binding"/>
    <property type="evidence" value="ECO:0007669"/>
    <property type="project" value="UniProtKB-UniRule"/>
</dbReference>
<protein>
    <submittedName>
        <fullName evidence="7">Site-specific integrase</fullName>
    </submittedName>
</protein>
<evidence type="ECO:0000259" key="6">
    <source>
        <dbReference type="PROSITE" id="PS51900"/>
    </source>
</evidence>
<dbReference type="SUPFAM" id="SSF56349">
    <property type="entry name" value="DNA breaking-rejoining enzymes"/>
    <property type="match status" value="1"/>
</dbReference>
<dbReference type="EMBL" id="CP034248">
    <property type="protein sequence ID" value="AZK47512.1"/>
    <property type="molecule type" value="Genomic_DNA"/>
</dbReference>
<dbReference type="Gene3D" id="1.10.443.10">
    <property type="entry name" value="Intergrase catalytic core"/>
    <property type="match status" value="1"/>
</dbReference>
<accession>A0A3S8RX80</accession>